<evidence type="ECO:0000313" key="3">
    <source>
        <dbReference type="Proteomes" id="UP000823388"/>
    </source>
</evidence>
<dbReference type="PANTHER" id="PTHR31205">
    <property type="entry name" value="ACTIN CROSS-LINKING PROTEIN (DUF569)"/>
    <property type="match status" value="1"/>
</dbReference>
<dbReference type="PANTHER" id="PTHR31205:SF36">
    <property type="entry name" value="DUF569 DOMAIN-CONTAINING PROTEIN"/>
    <property type="match status" value="1"/>
</dbReference>
<evidence type="ECO:0000259" key="1">
    <source>
        <dbReference type="Pfam" id="PF22932"/>
    </source>
</evidence>
<evidence type="ECO:0000313" key="2">
    <source>
        <dbReference type="EMBL" id="KAG2650303.1"/>
    </source>
</evidence>
<feature type="domain" description="DUF569" evidence="1">
    <location>
        <begin position="181"/>
        <end position="221"/>
    </location>
</feature>
<proteinExistence type="predicted"/>
<dbReference type="AlphaFoldDB" id="A0A8T0WZD5"/>
<reference evidence="2" key="1">
    <citation type="submission" date="2020-05" db="EMBL/GenBank/DDBJ databases">
        <title>WGS assembly of Panicum virgatum.</title>
        <authorList>
            <person name="Lovell J.T."/>
            <person name="Jenkins J."/>
            <person name="Shu S."/>
            <person name="Juenger T.E."/>
            <person name="Schmutz J."/>
        </authorList>
    </citation>
    <scope>NUCLEOTIDE SEQUENCE</scope>
    <source>
        <strain evidence="2">AP13</strain>
    </source>
</reference>
<accession>A0A8T0WZD5</accession>
<keyword evidence="3" id="KW-1185">Reference proteome</keyword>
<name>A0A8T0WZD5_PANVG</name>
<dbReference type="EMBL" id="CM029038">
    <property type="protein sequence ID" value="KAG2650303.1"/>
    <property type="molecule type" value="Genomic_DNA"/>
</dbReference>
<dbReference type="InterPro" id="IPR054726">
    <property type="entry name" value="Ubiq_DUF569-assoc"/>
</dbReference>
<gene>
    <name evidence="2" type="ORF">PVAP13_1NG221376</name>
</gene>
<organism evidence="2 3">
    <name type="scientific">Panicum virgatum</name>
    <name type="common">Blackwell switchgrass</name>
    <dbReference type="NCBI Taxonomy" id="38727"/>
    <lineage>
        <taxon>Eukaryota</taxon>
        <taxon>Viridiplantae</taxon>
        <taxon>Streptophyta</taxon>
        <taxon>Embryophyta</taxon>
        <taxon>Tracheophyta</taxon>
        <taxon>Spermatophyta</taxon>
        <taxon>Magnoliopsida</taxon>
        <taxon>Liliopsida</taxon>
        <taxon>Poales</taxon>
        <taxon>Poaceae</taxon>
        <taxon>PACMAD clade</taxon>
        <taxon>Panicoideae</taxon>
        <taxon>Panicodae</taxon>
        <taxon>Paniceae</taxon>
        <taxon>Panicinae</taxon>
        <taxon>Panicum</taxon>
        <taxon>Panicum sect. Hiantes</taxon>
    </lineage>
</organism>
<dbReference type="Proteomes" id="UP000823388">
    <property type="component" value="Chromosome 1N"/>
</dbReference>
<protein>
    <recommendedName>
        <fullName evidence="1">DUF569 domain-containing protein</fullName>
    </recommendedName>
</protein>
<comment type="caution">
    <text evidence="2">The sequence shown here is derived from an EMBL/GenBank/DDBJ whole genome shotgun (WGS) entry which is preliminary data.</text>
</comment>
<dbReference type="Pfam" id="PF22932">
    <property type="entry name" value="Ubiq_DUF_assoc"/>
    <property type="match status" value="1"/>
</dbReference>
<sequence length="222" mass="25311">MTGKFVHADADWKRVSLSRSGAVPYVNKVWRVHHLPKPEDEGITYVALQNIAYGRYLSFSINRAERGGFRATQMNRSQADGGDGLALETYPWMWRVERLPAPDQDCVSVRYSTCYLRANSIHLFGKKNTCVTVELVKNNASVSTMMHWKVHSLVATPVPQDLPITLENREIEDGVLFPHPARKIHHVLANGEGEFPQNHHNWESFPFYSSSVINLKNELRAR</sequence>